<organism evidence="2 3">
    <name type="scientific">Orbilia oligospora</name>
    <name type="common">Nematode-trapping fungus</name>
    <name type="synonym">Arthrobotrys oligospora</name>
    <dbReference type="NCBI Taxonomy" id="2813651"/>
    <lineage>
        <taxon>Eukaryota</taxon>
        <taxon>Fungi</taxon>
        <taxon>Dikarya</taxon>
        <taxon>Ascomycota</taxon>
        <taxon>Pezizomycotina</taxon>
        <taxon>Orbiliomycetes</taxon>
        <taxon>Orbiliales</taxon>
        <taxon>Orbiliaceae</taxon>
        <taxon>Orbilia</taxon>
    </lineage>
</organism>
<name>A0A7C8P4P9_ORBOL</name>
<evidence type="ECO:0000256" key="1">
    <source>
        <dbReference type="SAM" id="SignalP"/>
    </source>
</evidence>
<dbReference type="EMBL" id="WIQZ01000065">
    <property type="protein sequence ID" value="KAF3129060.1"/>
    <property type="molecule type" value="Genomic_DNA"/>
</dbReference>
<protein>
    <submittedName>
        <fullName evidence="2">Uncharacterized protein</fullName>
    </submittedName>
</protein>
<accession>A0A7C8P4P9</accession>
<keyword evidence="1" id="KW-0732">Signal</keyword>
<gene>
    <name evidence="2" type="ORF">TWF703_009090</name>
</gene>
<dbReference type="Proteomes" id="UP000480548">
    <property type="component" value="Unassembled WGS sequence"/>
</dbReference>
<comment type="caution">
    <text evidence="2">The sequence shown here is derived from an EMBL/GenBank/DDBJ whole genome shotgun (WGS) entry which is preliminary data.</text>
</comment>
<evidence type="ECO:0000313" key="3">
    <source>
        <dbReference type="Proteomes" id="UP000480548"/>
    </source>
</evidence>
<sequence>MVQILSLAAVILSAVAAVQSAAVPIVSLEDRSANPANPLLSLSPENTLARRHYVYDGTKLVRTADPSTDPSAAQLHKRYASYVRFFTCSPWGLTICGSCYFHEVSYDTAVCIPTEGKQFIVFADMTNASAKLYKDTSDCTGTSFNVAGCRTWDCLAIQSYYTNFGCDATVMPRRLLMDGPRNKLLFASLSTAFSGDFL</sequence>
<reference evidence="2 3" key="1">
    <citation type="submission" date="2019-06" db="EMBL/GenBank/DDBJ databases">
        <authorList>
            <person name="Palmer J.M."/>
        </authorList>
    </citation>
    <scope>NUCLEOTIDE SEQUENCE [LARGE SCALE GENOMIC DNA]</scope>
    <source>
        <strain evidence="2 3">TWF703</strain>
    </source>
</reference>
<proteinExistence type="predicted"/>
<feature type="chain" id="PRO_5029016120" evidence="1">
    <location>
        <begin position="21"/>
        <end position="198"/>
    </location>
</feature>
<dbReference type="AlphaFoldDB" id="A0A7C8P4P9"/>
<feature type="signal peptide" evidence="1">
    <location>
        <begin position="1"/>
        <end position="20"/>
    </location>
</feature>
<evidence type="ECO:0000313" key="2">
    <source>
        <dbReference type="EMBL" id="KAF3129060.1"/>
    </source>
</evidence>